<dbReference type="GO" id="GO:0006355">
    <property type="term" value="P:regulation of DNA-templated transcription"/>
    <property type="evidence" value="ECO:0007669"/>
    <property type="project" value="InterPro"/>
</dbReference>
<reference evidence="9 10" key="1">
    <citation type="journal article" date="2019" name="Microorganisms">
        <title>Genome Insights into the Novel Species Microvirga brassicacearum, a Rapeseed Endophyte with Biotechnological Potential.</title>
        <authorList>
            <person name="Jimenez-Gomez A."/>
            <person name="Saati-Santamaria Z."/>
            <person name="Igual J.M."/>
            <person name="Rivas R."/>
            <person name="Mateos P.F."/>
            <person name="Garcia-Fraile P."/>
        </authorList>
    </citation>
    <scope>NUCLEOTIDE SEQUENCE [LARGE SCALE GENOMIC DNA]</scope>
    <source>
        <strain evidence="9 10">CDVBN77</strain>
    </source>
</reference>
<dbReference type="InterPro" id="IPR039420">
    <property type="entry name" value="WalR-like"/>
</dbReference>
<organism evidence="9 10">
    <name type="scientific">Microvirga brassicacearum</name>
    <dbReference type="NCBI Taxonomy" id="2580413"/>
    <lineage>
        <taxon>Bacteria</taxon>
        <taxon>Pseudomonadati</taxon>
        <taxon>Pseudomonadota</taxon>
        <taxon>Alphaproteobacteria</taxon>
        <taxon>Hyphomicrobiales</taxon>
        <taxon>Methylobacteriaceae</taxon>
        <taxon>Microvirga</taxon>
    </lineage>
</organism>
<dbReference type="SMART" id="SM00448">
    <property type="entry name" value="REC"/>
    <property type="match status" value="1"/>
</dbReference>
<dbReference type="CDD" id="cd17574">
    <property type="entry name" value="REC_OmpR"/>
    <property type="match status" value="1"/>
</dbReference>
<feature type="modified residue" description="4-aspartylphosphate" evidence="6">
    <location>
        <position position="55"/>
    </location>
</feature>
<comment type="caution">
    <text evidence="9">The sequence shown here is derived from an EMBL/GenBank/DDBJ whole genome shotgun (WGS) entry which is preliminary data.</text>
</comment>
<keyword evidence="4" id="KW-0238">DNA-binding</keyword>
<dbReference type="OrthoDB" id="5292887at2"/>
<protein>
    <submittedName>
        <fullName evidence="9">Response regulator transcription factor</fullName>
    </submittedName>
</protein>
<gene>
    <name evidence="9" type="ORF">FEZ63_15120</name>
</gene>
<keyword evidence="1 6" id="KW-0597">Phosphoprotein</keyword>
<dbReference type="EMBL" id="VCMV01000024">
    <property type="protein sequence ID" value="KAB0266089.1"/>
    <property type="molecule type" value="Genomic_DNA"/>
</dbReference>
<feature type="domain" description="Response regulatory" evidence="8">
    <location>
        <begin position="6"/>
        <end position="122"/>
    </location>
</feature>
<proteinExistence type="predicted"/>
<dbReference type="Proteomes" id="UP000325684">
    <property type="component" value="Unassembled WGS sequence"/>
</dbReference>
<evidence type="ECO:0000256" key="1">
    <source>
        <dbReference type="ARBA" id="ARBA00022553"/>
    </source>
</evidence>
<dbReference type="GO" id="GO:0000156">
    <property type="term" value="F:phosphorelay response regulator activity"/>
    <property type="evidence" value="ECO:0007669"/>
    <property type="project" value="TreeGrafter"/>
</dbReference>
<dbReference type="SUPFAM" id="SSF46894">
    <property type="entry name" value="C-terminal effector domain of the bipartite response regulators"/>
    <property type="match status" value="1"/>
</dbReference>
<keyword evidence="3" id="KW-0805">Transcription regulation</keyword>
<dbReference type="InterPro" id="IPR000792">
    <property type="entry name" value="Tscrpt_reg_LuxR_C"/>
</dbReference>
<dbReference type="PANTHER" id="PTHR48111">
    <property type="entry name" value="REGULATOR OF RPOS"/>
    <property type="match status" value="1"/>
</dbReference>
<evidence type="ECO:0000256" key="4">
    <source>
        <dbReference type="ARBA" id="ARBA00023125"/>
    </source>
</evidence>
<dbReference type="SUPFAM" id="SSF52172">
    <property type="entry name" value="CheY-like"/>
    <property type="match status" value="1"/>
</dbReference>
<dbReference type="InterPro" id="IPR016032">
    <property type="entry name" value="Sig_transdc_resp-reg_C-effctor"/>
</dbReference>
<feature type="domain" description="HTH luxR-type" evidence="7">
    <location>
        <begin position="276"/>
        <end position="341"/>
    </location>
</feature>
<dbReference type="Pfam" id="PF00072">
    <property type="entry name" value="Response_reg"/>
    <property type="match status" value="1"/>
</dbReference>
<keyword evidence="2" id="KW-0902">Two-component regulatory system</keyword>
<evidence type="ECO:0000259" key="8">
    <source>
        <dbReference type="PROSITE" id="PS50110"/>
    </source>
</evidence>
<dbReference type="Gene3D" id="3.40.50.2300">
    <property type="match status" value="1"/>
</dbReference>
<dbReference type="InterPro" id="IPR036388">
    <property type="entry name" value="WH-like_DNA-bd_sf"/>
</dbReference>
<accession>A0A5N3P8L4</accession>
<dbReference type="PANTHER" id="PTHR48111:SF1">
    <property type="entry name" value="TWO-COMPONENT RESPONSE REGULATOR ORR33"/>
    <property type="match status" value="1"/>
</dbReference>
<dbReference type="Gene3D" id="1.10.10.10">
    <property type="entry name" value="Winged helix-like DNA-binding domain superfamily/Winged helix DNA-binding domain"/>
    <property type="match status" value="1"/>
</dbReference>
<dbReference type="GO" id="GO:0005829">
    <property type="term" value="C:cytosol"/>
    <property type="evidence" value="ECO:0007669"/>
    <property type="project" value="TreeGrafter"/>
</dbReference>
<dbReference type="PROSITE" id="PS50043">
    <property type="entry name" value="HTH_LUXR_2"/>
    <property type="match status" value="1"/>
</dbReference>
<dbReference type="GO" id="GO:0000976">
    <property type="term" value="F:transcription cis-regulatory region binding"/>
    <property type="evidence" value="ECO:0007669"/>
    <property type="project" value="TreeGrafter"/>
</dbReference>
<dbReference type="InterPro" id="IPR001789">
    <property type="entry name" value="Sig_transdc_resp-reg_receiver"/>
</dbReference>
<dbReference type="Pfam" id="PF00196">
    <property type="entry name" value="GerE"/>
    <property type="match status" value="1"/>
</dbReference>
<dbReference type="SMART" id="SM00421">
    <property type="entry name" value="HTH_LUXR"/>
    <property type="match status" value="1"/>
</dbReference>
<keyword evidence="5" id="KW-0804">Transcription</keyword>
<dbReference type="AlphaFoldDB" id="A0A5N3P8L4"/>
<dbReference type="RefSeq" id="WP_150945917.1">
    <property type="nucleotide sequence ID" value="NZ_VCMV01000024.1"/>
</dbReference>
<evidence type="ECO:0000256" key="5">
    <source>
        <dbReference type="ARBA" id="ARBA00023163"/>
    </source>
</evidence>
<dbReference type="GO" id="GO:0032993">
    <property type="term" value="C:protein-DNA complex"/>
    <property type="evidence" value="ECO:0007669"/>
    <property type="project" value="TreeGrafter"/>
</dbReference>
<dbReference type="PRINTS" id="PR00038">
    <property type="entry name" value="HTHLUXR"/>
</dbReference>
<evidence type="ECO:0000313" key="9">
    <source>
        <dbReference type="EMBL" id="KAB0266089.1"/>
    </source>
</evidence>
<dbReference type="PROSITE" id="PS50110">
    <property type="entry name" value="RESPONSE_REGULATORY"/>
    <property type="match status" value="1"/>
</dbReference>
<evidence type="ECO:0000256" key="6">
    <source>
        <dbReference type="PROSITE-ProRule" id="PRU00169"/>
    </source>
</evidence>
<sequence length="347" mass="38116">MNDQPTILCIEDEDDLRNDIAEELAAADYNVLQAADGKEALAMLSEHRPDLVLCDITMPGLGGYDVLKAMREKSDLGDVPFIFLTALADRNDVLVGKQAGADDYLVKPIDYEILLATIAARLNQVARVQTGAVERAEEAWQEVLSSARGRTVEALYKATFAFDRFLVGVAVVDEAGTVRLMNKEAERILGQDDGISVVSGILKGTAPKQNAKLHEGLKKAFEEELLDEIVSFPRQSGGRPYLVLIPGQRFSADEKPEAVVLLLIDTEQRAKVSGDTLVRLYNLTPSETRVALMLIDGKRLDQIAEESDIAQTTVVFHLKNLFRKTDTNRQADLIRVLLSVPLRSAAA</sequence>
<keyword evidence="10" id="KW-1185">Reference proteome</keyword>
<name>A0A5N3P8L4_9HYPH</name>
<evidence type="ECO:0000256" key="2">
    <source>
        <dbReference type="ARBA" id="ARBA00023012"/>
    </source>
</evidence>
<evidence type="ECO:0000256" key="3">
    <source>
        <dbReference type="ARBA" id="ARBA00023015"/>
    </source>
</evidence>
<dbReference type="InterPro" id="IPR011006">
    <property type="entry name" value="CheY-like_superfamily"/>
</dbReference>
<evidence type="ECO:0000313" key="10">
    <source>
        <dbReference type="Proteomes" id="UP000325684"/>
    </source>
</evidence>
<evidence type="ECO:0000259" key="7">
    <source>
        <dbReference type="PROSITE" id="PS50043"/>
    </source>
</evidence>